<keyword evidence="2" id="KW-1185">Reference proteome</keyword>
<protein>
    <submittedName>
        <fullName evidence="1">Uncharacterized protein</fullName>
    </submittedName>
</protein>
<accession>A0A365QHP3</accession>
<comment type="caution">
    <text evidence="1">The sequence shown here is derived from an EMBL/GenBank/DDBJ whole genome shotgun (WGS) entry which is preliminary data.</text>
</comment>
<dbReference type="Proteomes" id="UP000252458">
    <property type="component" value="Unassembled WGS sequence"/>
</dbReference>
<dbReference type="EMBL" id="QMFZ01000061">
    <property type="protein sequence ID" value="RBB32372.1"/>
    <property type="molecule type" value="Genomic_DNA"/>
</dbReference>
<gene>
    <name evidence="1" type="ORF">DPV79_38640</name>
</gene>
<evidence type="ECO:0000313" key="1">
    <source>
        <dbReference type="EMBL" id="RBB32372.1"/>
    </source>
</evidence>
<dbReference type="AlphaFoldDB" id="A0A365QHP3"/>
<proteinExistence type="predicted"/>
<dbReference type="RefSeq" id="WP_113047876.1">
    <property type="nucleotide sequence ID" value="NZ_QMFZ01000061.1"/>
</dbReference>
<evidence type="ECO:0000313" key="2">
    <source>
        <dbReference type="Proteomes" id="UP000252458"/>
    </source>
</evidence>
<name>A0A365QHP3_9BURK</name>
<sequence>MGNLPNVVPTDHQSSRSMPQQMNLTFDTVELQGMNAVQRANALRHLACLLMQAAGISTAKGPDDEE</sequence>
<reference evidence="1 2" key="1">
    <citation type="submission" date="2018-06" db="EMBL/GenBank/DDBJ databases">
        <title>Draft genome sequence of Burkholderia reimsis strain BE51 isolated from a French agricultural soil.</title>
        <authorList>
            <person name="Esmaeel Q."/>
        </authorList>
    </citation>
    <scope>NUCLEOTIDE SEQUENCE [LARGE SCALE GENOMIC DNA]</scope>
    <source>
        <strain evidence="1 2">BE51</strain>
    </source>
</reference>
<organism evidence="1 2">
    <name type="scientific">Burkholderia reimsis</name>
    <dbReference type="NCBI Taxonomy" id="2234132"/>
    <lineage>
        <taxon>Bacteria</taxon>
        <taxon>Pseudomonadati</taxon>
        <taxon>Pseudomonadota</taxon>
        <taxon>Betaproteobacteria</taxon>
        <taxon>Burkholderiales</taxon>
        <taxon>Burkholderiaceae</taxon>
        <taxon>Burkholderia</taxon>
    </lineage>
</organism>